<protein>
    <submittedName>
        <fullName evidence="1">Uncharacterized protein</fullName>
    </submittedName>
</protein>
<evidence type="ECO:0000313" key="1">
    <source>
        <dbReference type="EMBL" id="GMN34168.1"/>
    </source>
</evidence>
<gene>
    <name evidence="1" type="ORF">TIFTF001_004545</name>
</gene>
<name>A0AA87ZVK3_FICCA</name>
<proteinExistence type="predicted"/>
<sequence length="63" mass="6703">MSFDLRNRNIAEVAWFASPTEISRGSSVVATAVTILGRNSLHSCSTGTLDTFANLACNLEITA</sequence>
<keyword evidence="2" id="KW-1185">Reference proteome</keyword>
<accession>A0AA87ZVK3</accession>
<dbReference type="Proteomes" id="UP001187192">
    <property type="component" value="Unassembled WGS sequence"/>
</dbReference>
<reference evidence="1" key="1">
    <citation type="submission" date="2023-07" db="EMBL/GenBank/DDBJ databases">
        <title>draft genome sequence of fig (Ficus carica).</title>
        <authorList>
            <person name="Takahashi T."/>
            <person name="Nishimura K."/>
        </authorList>
    </citation>
    <scope>NUCLEOTIDE SEQUENCE</scope>
</reference>
<evidence type="ECO:0000313" key="2">
    <source>
        <dbReference type="Proteomes" id="UP001187192"/>
    </source>
</evidence>
<dbReference type="EMBL" id="BTGU01000004">
    <property type="protein sequence ID" value="GMN34168.1"/>
    <property type="molecule type" value="Genomic_DNA"/>
</dbReference>
<comment type="caution">
    <text evidence="1">The sequence shown here is derived from an EMBL/GenBank/DDBJ whole genome shotgun (WGS) entry which is preliminary data.</text>
</comment>
<dbReference type="AlphaFoldDB" id="A0AA87ZVK3"/>
<organism evidence="1 2">
    <name type="scientific">Ficus carica</name>
    <name type="common">Common fig</name>
    <dbReference type="NCBI Taxonomy" id="3494"/>
    <lineage>
        <taxon>Eukaryota</taxon>
        <taxon>Viridiplantae</taxon>
        <taxon>Streptophyta</taxon>
        <taxon>Embryophyta</taxon>
        <taxon>Tracheophyta</taxon>
        <taxon>Spermatophyta</taxon>
        <taxon>Magnoliopsida</taxon>
        <taxon>eudicotyledons</taxon>
        <taxon>Gunneridae</taxon>
        <taxon>Pentapetalae</taxon>
        <taxon>rosids</taxon>
        <taxon>fabids</taxon>
        <taxon>Rosales</taxon>
        <taxon>Moraceae</taxon>
        <taxon>Ficeae</taxon>
        <taxon>Ficus</taxon>
    </lineage>
</organism>